<dbReference type="Gramene" id="Os01t0643825-00">
    <property type="protein sequence ID" value="Os01t0643825-00"/>
    <property type="gene ID" value="Os01g0643825"/>
</dbReference>
<evidence type="ECO:0000313" key="2">
    <source>
        <dbReference type="Proteomes" id="UP000059680"/>
    </source>
</evidence>
<dbReference type="AlphaFoldDB" id="A0A0N7KDE4"/>
<reference evidence="1 2" key="3">
    <citation type="journal article" date="2013" name="Rice">
        <title>Improvement of the Oryza sativa Nipponbare reference genome using next generation sequence and optical map data.</title>
        <authorList>
            <person name="Kawahara Y."/>
            <person name="de la Bastide M."/>
            <person name="Hamilton J.P."/>
            <person name="Kanamori H."/>
            <person name="McCombie W.R."/>
            <person name="Ouyang S."/>
            <person name="Schwartz D.C."/>
            <person name="Tanaka T."/>
            <person name="Wu J."/>
            <person name="Zhou S."/>
            <person name="Childs K.L."/>
            <person name="Davidson R.M."/>
            <person name="Lin H."/>
            <person name="Quesada-Ocampo L."/>
            <person name="Vaillancourt B."/>
            <person name="Sakai H."/>
            <person name="Lee S.S."/>
            <person name="Kim J."/>
            <person name="Numa H."/>
            <person name="Itoh T."/>
            <person name="Buell C.R."/>
            <person name="Matsumoto T."/>
        </authorList>
    </citation>
    <scope>NUCLEOTIDE SEQUENCE [LARGE SCALE GENOMIC DNA]</scope>
    <source>
        <strain evidence="2">cv. Nipponbare</strain>
    </source>
</reference>
<sequence length="95" mass="10952">MYHILSRKKWLSHKHFSKYTTDAPNINCRSTFEKKEPHNSGARYHLDCSFTVQNIADGVSSKDTRARPKSQILTLQSALARMFLGLRSRWKTLAA</sequence>
<protein>
    <submittedName>
        <fullName evidence="1">Os01g0643825 protein</fullName>
    </submittedName>
</protein>
<organism evidence="1 2">
    <name type="scientific">Oryza sativa subsp. japonica</name>
    <name type="common">Rice</name>
    <dbReference type="NCBI Taxonomy" id="39947"/>
    <lineage>
        <taxon>Eukaryota</taxon>
        <taxon>Viridiplantae</taxon>
        <taxon>Streptophyta</taxon>
        <taxon>Embryophyta</taxon>
        <taxon>Tracheophyta</taxon>
        <taxon>Spermatophyta</taxon>
        <taxon>Magnoliopsida</taxon>
        <taxon>Liliopsida</taxon>
        <taxon>Poales</taxon>
        <taxon>Poaceae</taxon>
        <taxon>BOP clade</taxon>
        <taxon>Oryzoideae</taxon>
        <taxon>Oryzeae</taxon>
        <taxon>Oryzinae</taxon>
        <taxon>Oryza</taxon>
        <taxon>Oryza sativa</taxon>
    </lineage>
</organism>
<evidence type="ECO:0000313" key="1">
    <source>
        <dbReference type="EMBL" id="BAS73385.1"/>
    </source>
</evidence>
<dbReference type="InParanoid" id="A0A0N7KDE4"/>
<reference evidence="2" key="1">
    <citation type="journal article" date="2005" name="Nature">
        <title>The map-based sequence of the rice genome.</title>
        <authorList>
            <consortium name="International rice genome sequencing project (IRGSP)"/>
            <person name="Matsumoto T."/>
            <person name="Wu J."/>
            <person name="Kanamori H."/>
            <person name="Katayose Y."/>
            <person name="Fujisawa M."/>
            <person name="Namiki N."/>
            <person name="Mizuno H."/>
            <person name="Yamamoto K."/>
            <person name="Antonio B.A."/>
            <person name="Baba T."/>
            <person name="Sakata K."/>
            <person name="Nagamura Y."/>
            <person name="Aoki H."/>
            <person name="Arikawa K."/>
            <person name="Arita K."/>
            <person name="Bito T."/>
            <person name="Chiden Y."/>
            <person name="Fujitsuka N."/>
            <person name="Fukunaka R."/>
            <person name="Hamada M."/>
            <person name="Harada C."/>
            <person name="Hayashi A."/>
            <person name="Hijishita S."/>
            <person name="Honda M."/>
            <person name="Hosokawa S."/>
            <person name="Ichikawa Y."/>
            <person name="Idonuma A."/>
            <person name="Iijima M."/>
            <person name="Ikeda M."/>
            <person name="Ikeno M."/>
            <person name="Ito K."/>
            <person name="Ito S."/>
            <person name="Ito T."/>
            <person name="Ito Y."/>
            <person name="Ito Y."/>
            <person name="Iwabuchi A."/>
            <person name="Kamiya K."/>
            <person name="Karasawa W."/>
            <person name="Kurita K."/>
            <person name="Katagiri S."/>
            <person name="Kikuta A."/>
            <person name="Kobayashi H."/>
            <person name="Kobayashi N."/>
            <person name="Machita K."/>
            <person name="Maehara T."/>
            <person name="Masukawa M."/>
            <person name="Mizubayashi T."/>
            <person name="Mukai Y."/>
            <person name="Nagasaki H."/>
            <person name="Nagata Y."/>
            <person name="Naito S."/>
            <person name="Nakashima M."/>
            <person name="Nakama Y."/>
            <person name="Nakamichi Y."/>
            <person name="Nakamura M."/>
            <person name="Meguro A."/>
            <person name="Negishi M."/>
            <person name="Ohta I."/>
            <person name="Ohta T."/>
            <person name="Okamoto M."/>
            <person name="Ono N."/>
            <person name="Saji S."/>
            <person name="Sakaguchi M."/>
            <person name="Sakai K."/>
            <person name="Shibata M."/>
            <person name="Shimokawa T."/>
            <person name="Song J."/>
            <person name="Takazaki Y."/>
            <person name="Terasawa K."/>
            <person name="Tsugane M."/>
            <person name="Tsuji K."/>
            <person name="Ueda S."/>
            <person name="Waki K."/>
            <person name="Yamagata H."/>
            <person name="Yamamoto M."/>
            <person name="Yamamoto S."/>
            <person name="Yamane H."/>
            <person name="Yoshiki S."/>
            <person name="Yoshihara R."/>
            <person name="Yukawa K."/>
            <person name="Zhong H."/>
            <person name="Yano M."/>
            <person name="Yuan Q."/>
            <person name="Ouyang S."/>
            <person name="Liu J."/>
            <person name="Jones K.M."/>
            <person name="Gansberger K."/>
            <person name="Moffat K."/>
            <person name="Hill J."/>
            <person name="Bera J."/>
            <person name="Fadrosh D."/>
            <person name="Jin S."/>
            <person name="Johri S."/>
            <person name="Kim M."/>
            <person name="Overton L."/>
            <person name="Reardon M."/>
            <person name="Tsitrin T."/>
            <person name="Vuong H."/>
            <person name="Weaver B."/>
            <person name="Ciecko A."/>
            <person name="Tallon L."/>
            <person name="Jackson J."/>
            <person name="Pai G."/>
            <person name="Aken S.V."/>
            <person name="Utterback T."/>
            <person name="Reidmuller S."/>
            <person name="Feldblyum T."/>
            <person name="Hsiao J."/>
            <person name="Zismann V."/>
            <person name="Iobst S."/>
            <person name="de Vazeille A.R."/>
            <person name="Buell C.R."/>
            <person name="Ying K."/>
            <person name="Li Y."/>
            <person name="Lu T."/>
            <person name="Huang Y."/>
            <person name="Zhao Q."/>
            <person name="Feng Q."/>
            <person name="Zhang L."/>
            <person name="Zhu J."/>
            <person name="Weng Q."/>
            <person name="Mu J."/>
            <person name="Lu Y."/>
            <person name="Fan D."/>
            <person name="Liu Y."/>
            <person name="Guan J."/>
            <person name="Zhang Y."/>
            <person name="Yu S."/>
            <person name="Liu X."/>
            <person name="Zhang Y."/>
            <person name="Hong G."/>
            <person name="Han B."/>
            <person name="Choisne N."/>
            <person name="Demange N."/>
            <person name="Orjeda G."/>
            <person name="Samain S."/>
            <person name="Cattolico L."/>
            <person name="Pelletier E."/>
            <person name="Couloux A."/>
            <person name="Segurens B."/>
            <person name="Wincker P."/>
            <person name="D'Hont A."/>
            <person name="Scarpelli C."/>
            <person name="Weissenbach J."/>
            <person name="Salanoubat M."/>
            <person name="Quetier F."/>
            <person name="Yu Y."/>
            <person name="Kim H.R."/>
            <person name="Rambo T."/>
            <person name="Currie J."/>
            <person name="Collura K."/>
            <person name="Luo M."/>
            <person name="Yang T."/>
            <person name="Ammiraju J.S.S."/>
            <person name="Engler F."/>
            <person name="Soderlund C."/>
            <person name="Wing R.A."/>
            <person name="Palmer L.E."/>
            <person name="de la Bastide M."/>
            <person name="Spiegel L."/>
            <person name="Nascimento L."/>
            <person name="Zutavern T."/>
            <person name="O'Shaughnessy A."/>
            <person name="Dike S."/>
            <person name="Dedhia N."/>
            <person name="Preston R."/>
            <person name="Balija V."/>
            <person name="McCombie W.R."/>
            <person name="Chow T."/>
            <person name="Chen H."/>
            <person name="Chung M."/>
            <person name="Chen C."/>
            <person name="Shaw J."/>
            <person name="Wu H."/>
            <person name="Hsiao K."/>
            <person name="Chao Y."/>
            <person name="Chu M."/>
            <person name="Cheng C."/>
            <person name="Hour A."/>
            <person name="Lee P."/>
            <person name="Lin S."/>
            <person name="Lin Y."/>
            <person name="Liou J."/>
            <person name="Liu S."/>
            <person name="Hsing Y."/>
            <person name="Raghuvanshi S."/>
            <person name="Mohanty A."/>
            <person name="Bharti A.K."/>
            <person name="Gaur A."/>
            <person name="Gupta V."/>
            <person name="Kumar D."/>
            <person name="Ravi V."/>
            <person name="Vij S."/>
            <person name="Kapur A."/>
            <person name="Khurana P."/>
            <person name="Khurana P."/>
            <person name="Khurana J.P."/>
            <person name="Tyagi A.K."/>
            <person name="Gaikwad K."/>
            <person name="Singh A."/>
            <person name="Dalal V."/>
            <person name="Srivastava S."/>
            <person name="Dixit A."/>
            <person name="Pal A.K."/>
            <person name="Ghazi I.A."/>
            <person name="Yadav M."/>
            <person name="Pandit A."/>
            <person name="Bhargava A."/>
            <person name="Sureshbabu K."/>
            <person name="Batra K."/>
            <person name="Sharma T.R."/>
            <person name="Mohapatra T."/>
            <person name="Singh N.K."/>
            <person name="Messing J."/>
            <person name="Nelson A.B."/>
            <person name="Fuks G."/>
            <person name="Kavchok S."/>
            <person name="Keizer G."/>
            <person name="Linton E."/>
            <person name="Llaca V."/>
            <person name="Song R."/>
            <person name="Tanyolac B."/>
            <person name="Young S."/>
            <person name="Ho-Il K."/>
            <person name="Hahn J.H."/>
            <person name="Sangsakoo G."/>
            <person name="Vanavichit A."/>
            <person name="de Mattos Luiz.A.T."/>
            <person name="Zimmer P.D."/>
            <person name="Malone G."/>
            <person name="Dellagostin O."/>
            <person name="de Oliveira A.C."/>
            <person name="Bevan M."/>
            <person name="Bancroft I."/>
            <person name="Minx P."/>
            <person name="Cordum H."/>
            <person name="Wilson R."/>
            <person name="Cheng Z."/>
            <person name="Jin W."/>
            <person name="Jiang J."/>
            <person name="Leong S.A."/>
            <person name="Iwama H."/>
            <person name="Gojobori T."/>
            <person name="Itoh T."/>
            <person name="Niimura Y."/>
            <person name="Fujii Y."/>
            <person name="Habara T."/>
            <person name="Sakai H."/>
            <person name="Sato Y."/>
            <person name="Wilson G."/>
            <person name="Kumar K."/>
            <person name="McCouch S."/>
            <person name="Juretic N."/>
            <person name="Hoen D."/>
            <person name="Wright S."/>
            <person name="Bruskiewich R."/>
            <person name="Bureau T."/>
            <person name="Miyao A."/>
            <person name="Hirochika H."/>
            <person name="Nishikawa T."/>
            <person name="Kadowaki K."/>
            <person name="Sugiura M."/>
            <person name="Burr B."/>
            <person name="Sasaki T."/>
        </authorList>
    </citation>
    <scope>NUCLEOTIDE SEQUENCE [LARGE SCALE GENOMIC DNA]</scope>
    <source>
        <strain evidence="2">cv. Nipponbare</strain>
    </source>
</reference>
<gene>
    <name evidence="1" type="ordered locus">Os01g0643825</name>
    <name evidence="1" type="ORF">OSNPB_010643825</name>
</gene>
<proteinExistence type="predicted"/>
<keyword evidence="2" id="KW-1185">Reference proteome</keyword>
<name>A0A0N7KDE4_ORYSJ</name>
<reference evidence="1 2" key="2">
    <citation type="journal article" date="2013" name="Plant Cell Physiol.">
        <title>Rice Annotation Project Database (RAP-DB): an integrative and interactive database for rice genomics.</title>
        <authorList>
            <person name="Sakai H."/>
            <person name="Lee S.S."/>
            <person name="Tanaka T."/>
            <person name="Numa H."/>
            <person name="Kim J."/>
            <person name="Kawahara Y."/>
            <person name="Wakimoto H."/>
            <person name="Yang C.C."/>
            <person name="Iwamoto M."/>
            <person name="Abe T."/>
            <person name="Yamada Y."/>
            <person name="Muto A."/>
            <person name="Inokuchi H."/>
            <person name="Ikemura T."/>
            <person name="Matsumoto T."/>
            <person name="Sasaki T."/>
            <person name="Itoh T."/>
        </authorList>
    </citation>
    <scope>NUCLEOTIDE SEQUENCE [LARGE SCALE GENOMIC DNA]</scope>
    <source>
        <strain evidence="2">cv. Nipponbare</strain>
    </source>
</reference>
<dbReference type="EMBL" id="AP014957">
    <property type="protein sequence ID" value="BAS73385.1"/>
    <property type="molecule type" value="Genomic_DNA"/>
</dbReference>
<dbReference type="Proteomes" id="UP000059680">
    <property type="component" value="Chromosome 1"/>
</dbReference>
<dbReference type="PaxDb" id="39947-A0A0N7KDE4"/>
<accession>A0A0N7KDE4</accession>